<comment type="caution">
    <text evidence="1">The sequence shown here is derived from an EMBL/GenBank/DDBJ whole genome shotgun (WGS) entry which is preliminary data.</text>
</comment>
<protein>
    <submittedName>
        <fullName evidence="1">ENR1 protein</fullName>
    </submittedName>
</protein>
<dbReference type="EMBL" id="VWZK01023474">
    <property type="protein sequence ID" value="NXG81147.1"/>
    <property type="molecule type" value="Genomic_DNA"/>
</dbReference>
<name>A0A7K9EWG4_BARMA</name>
<dbReference type="Proteomes" id="UP000578343">
    <property type="component" value="Unassembled WGS sequence"/>
</dbReference>
<feature type="non-terminal residue" evidence="1">
    <location>
        <position position="58"/>
    </location>
</feature>
<evidence type="ECO:0000313" key="2">
    <source>
        <dbReference type="Proteomes" id="UP000578343"/>
    </source>
</evidence>
<dbReference type="SUPFAM" id="SSF58069">
    <property type="entry name" value="Virus ectodomain"/>
    <property type="match status" value="1"/>
</dbReference>
<feature type="non-terminal residue" evidence="1">
    <location>
        <position position="1"/>
    </location>
</feature>
<dbReference type="InterPro" id="IPR018154">
    <property type="entry name" value="TLV/ENV_coat_polyprotein"/>
</dbReference>
<sequence length="58" mass="6709">NLNRIIRLQAILEIITNQTAEALDLLTDQATQMRTAIYQHHMVLDYLLAEEGRVCEKL</sequence>
<dbReference type="OrthoDB" id="9950230at2759"/>
<accession>A0A7K9EWG4</accession>
<organism evidence="1 2">
    <name type="scientific">Baryphthengus martii</name>
    <name type="common">Rufous motmot</name>
    <dbReference type="NCBI Taxonomy" id="176943"/>
    <lineage>
        <taxon>Eukaryota</taxon>
        <taxon>Metazoa</taxon>
        <taxon>Chordata</taxon>
        <taxon>Craniata</taxon>
        <taxon>Vertebrata</taxon>
        <taxon>Euteleostomi</taxon>
        <taxon>Archelosauria</taxon>
        <taxon>Archosauria</taxon>
        <taxon>Dinosauria</taxon>
        <taxon>Saurischia</taxon>
        <taxon>Theropoda</taxon>
        <taxon>Coelurosauria</taxon>
        <taxon>Aves</taxon>
        <taxon>Neognathae</taxon>
        <taxon>Neoaves</taxon>
        <taxon>Telluraves</taxon>
        <taxon>Coraciimorphae</taxon>
        <taxon>Coraciiformes</taxon>
        <taxon>Momotidae</taxon>
        <taxon>Baryphthengus</taxon>
    </lineage>
</organism>
<evidence type="ECO:0000313" key="1">
    <source>
        <dbReference type="EMBL" id="NXG81147.1"/>
    </source>
</evidence>
<dbReference type="PANTHER" id="PTHR10424:SF68">
    <property type="entry name" value="ENDOGENOUS RETROVIRUS GROUP 3 MEMBER 1 ENV POLYPROTEIN"/>
    <property type="match status" value="1"/>
</dbReference>
<dbReference type="Gene3D" id="1.10.287.210">
    <property type="match status" value="1"/>
</dbReference>
<dbReference type="AlphaFoldDB" id="A0A7K9EWG4"/>
<reference evidence="1 2" key="1">
    <citation type="submission" date="2019-09" db="EMBL/GenBank/DDBJ databases">
        <title>Bird 10,000 Genomes (B10K) Project - Family phase.</title>
        <authorList>
            <person name="Zhang G."/>
        </authorList>
    </citation>
    <scope>NUCLEOTIDE SEQUENCE [LARGE SCALE GENOMIC DNA]</scope>
    <source>
        <strain evidence="1">B10K-DU-001-21</strain>
        <tissue evidence="1">Muscle</tissue>
    </source>
</reference>
<proteinExistence type="predicted"/>
<dbReference type="PANTHER" id="PTHR10424">
    <property type="entry name" value="VIRAL ENVELOPE PROTEIN"/>
    <property type="match status" value="1"/>
</dbReference>
<gene>
    <name evidence="1" type="primary">Erv31_6</name>
    <name evidence="1" type="ORF">BARMAR_R14779</name>
</gene>
<keyword evidence="2" id="KW-1185">Reference proteome</keyword>